<dbReference type="Proteomes" id="UP000319732">
    <property type="component" value="Unassembled WGS sequence"/>
</dbReference>
<protein>
    <submittedName>
        <fullName evidence="4">Hsp20/alpha crystallin family protein</fullName>
    </submittedName>
</protein>
<sequence length="142" mass="16241">MSLIPRSSLFNFDNMFEDFFAPSRLFSDTDRGFFSPRVDIKEGKDHYEITAELPGVSKDDLNVTLQNGVLTIEAQTQEEKKEEKEGKVIHRERRYGKFVRSFNLGGDVQEKDIDAGFKDGVLTLTAPRREAAQPETRRIAIQ</sequence>
<dbReference type="PROSITE" id="PS01031">
    <property type="entry name" value="SHSP"/>
    <property type="match status" value="1"/>
</dbReference>
<evidence type="ECO:0000259" key="3">
    <source>
        <dbReference type="PROSITE" id="PS01031"/>
    </source>
</evidence>
<dbReference type="OrthoDB" id="9792695at2"/>
<dbReference type="Pfam" id="PF00011">
    <property type="entry name" value="HSP20"/>
    <property type="match status" value="1"/>
</dbReference>
<gene>
    <name evidence="4" type="ORF">FKG94_08340</name>
</gene>
<dbReference type="EMBL" id="VHSG01000008">
    <property type="protein sequence ID" value="TQV81110.1"/>
    <property type="molecule type" value="Genomic_DNA"/>
</dbReference>
<dbReference type="AlphaFoldDB" id="A0A545TV63"/>
<dbReference type="InterPro" id="IPR008978">
    <property type="entry name" value="HSP20-like_chaperone"/>
</dbReference>
<keyword evidence="5" id="KW-1185">Reference proteome</keyword>
<dbReference type="InterPro" id="IPR002068">
    <property type="entry name" value="A-crystallin/Hsp20_dom"/>
</dbReference>
<comment type="similarity">
    <text evidence="1 2">Belongs to the small heat shock protein (HSP20) family.</text>
</comment>
<organism evidence="4 5">
    <name type="scientific">Exilibacterium tricleocarpae</name>
    <dbReference type="NCBI Taxonomy" id="2591008"/>
    <lineage>
        <taxon>Bacteria</taxon>
        <taxon>Pseudomonadati</taxon>
        <taxon>Pseudomonadota</taxon>
        <taxon>Gammaproteobacteria</taxon>
        <taxon>Cellvibrionales</taxon>
        <taxon>Cellvibrionaceae</taxon>
        <taxon>Exilibacterium</taxon>
    </lineage>
</organism>
<evidence type="ECO:0000313" key="4">
    <source>
        <dbReference type="EMBL" id="TQV81110.1"/>
    </source>
</evidence>
<evidence type="ECO:0000313" key="5">
    <source>
        <dbReference type="Proteomes" id="UP000319732"/>
    </source>
</evidence>
<dbReference type="RefSeq" id="WP_142903771.1">
    <property type="nucleotide sequence ID" value="NZ_ML660091.1"/>
</dbReference>
<evidence type="ECO:0000256" key="2">
    <source>
        <dbReference type="RuleBase" id="RU003616"/>
    </source>
</evidence>
<evidence type="ECO:0000256" key="1">
    <source>
        <dbReference type="PROSITE-ProRule" id="PRU00285"/>
    </source>
</evidence>
<reference evidence="4 5" key="1">
    <citation type="submission" date="2019-06" db="EMBL/GenBank/DDBJ databases">
        <title>Whole genome sequence for Cellvibrionaceae sp. R142.</title>
        <authorList>
            <person name="Wang G."/>
        </authorList>
    </citation>
    <scope>NUCLEOTIDE SEQUENCE [LARGE SCALE GENOMIC DNA]</scope>
    <source>
        <strain evidence="4 5">R142</strain>
    </source>
</reference>
<accession>A0A545TV63</accession>
<dbReference type="Gene3D" id="2.60.40.790">
    <property type="match status" value="1"/>
</dbReference>
<dbReference type="PANTHER" id="PTHR11527">
    <property type="entry name" value="HEAT-SHOCK PROTEIN 20 FAMILY MEMBER"/>
    <property type="match status" value="1"/>
</dbReference>
<dbReference type="CDD" id="cd06471">
    <property type="entry name" value="ACD_LpsHSP_like"/>
    <property type="match status" value="1"/>
</dbReference>
<dbReference type="InterPro" id="IPR031107">
    <property type="entry name" value="Small_HSP"/>
</dbReference>
<proteinExistence type="inferred from homology"/>
<name>A0A545TV63_9GAMM</name>
<dbReference type="SUPFAM" id="SSF49764">
    <property type="entry name" value="HSP20-like chaperones"/>
    <property type="match status" value="1"/>
</dbReference>
<feature type="domain" description="SHSP" evidence="3">
    <location>
        <begin position="29"/>
        <end position="142"/>
    </location>
</feature>
<comment type="caution">
    <text evidence="4">The sequence shown here is derived from an EMBL/GenBank/DDBJ whole genome shotgun (WGS) entry which is preliminary data.</text>
</comment>